<proteinExistence type="predicted"/>
<dbReference type="AlphaFoldDB" id="A0AAD3XKU8"/>
<evidence type="ECO:0000313" key="2">
    <source>
        <dbReference type="Proteomes" id="UP001279734"/>
    </source>
</evidence>
<keyword evidence="2" id="KW-1185">Reference proteome</keyword>
<dbReference type="Proteomes" id="UP001279734">
    <property type="component" value="Unassembled WGS sequence"/>
</dbReference>
<protein>
    <submittedName>
        <fullName evidence="1">Uncharacterized protein</fullName>
    </submittedName>
</protein>
<accession>A0AAD3XKU8</accession>
<comment type="caution">
    <text evidence="1">The sequence shown here is derived from an EMBL/GenBank/DDBJ whole genome shotgun (WGS) entry which is preliminary data.</text>
</comment>
<sequence>MLAHLSGSQQFYIVATVKIIQDPNNALRVLTWPLVIGLDPPCHDEISFVANSSIVEAQVRLNLIEAGRQAGGGGGGGGGRRLSSVSGPGFCLRGLTVVMVFLARLGISESFGPSVGLGLLSPLRTLRSIM</sequence>
<reference evidence="1" key="1">
    <citation type="submission" date="2023-05" db="EMBL/GenBank/DDBJ databases">
        <title>Nepenthes gracilis genome sequencing.</title>
        <authorList>
            <person name="Fukushima K."/>
        </authorList>
    </citation>
    <scope>NUCLEOTIDE SEQUENCE</scope>
    <source>
        <strain evidence="1">SING2019-196</strain>
    </source>
</reference>
<organism evidence="1 2">
    <name type="scientific">Nepenthes gracilis</name>
    <name type="common">Slender pitcher plant</name>
    <dbReference type="NCBI Taxonomy" id="150966"/>
    <lineage>
        <taxon>Eukaryota</taxon>
        <taxon>Viridiplantae</taxon>
        <taxon>Streptophyta</taxon>
        <taxon>Embryophyta</taxon>
        <taxon>Tracheophyta</taxon>
        <taxon>Spermatophyta</taxon>
        <taxon>Magnoliopsida</taxon>
        <taxon>eudicotyledons</taxon>
        <taxon>Gunneridae</taxon>
        <taxon>Pentapetalae</taxon>
        <taxon>Caryophyllales</taxon>
        <taxon>Nepenthaceae</taxon>
        <taxon>Nepenthes</taxon>
    </lineage>
</organism>
<gene>
    <name evidence="1" type="ORF">Nepgr_009954</name>
</gene>
<dbReference type="EMBL" id="BSYO01000008">
    <property type="protein sequence ID" value="GMH08114.1"/>
    <property type="molecule type" value="Genomic_DNA"/>
</dbReference>
<evidence type="ECO:0000313" key="1">
    <source>
        <dbReference type="EMBL" id="GMH08114.1"/>
    </source>
</evidence>
<name>A0AAD3XKU8_NEPGR</name>